<sequence>MMAMIQNNEAEEEKGRRVVEMKINGGGEAERKDAVATEETNQTLSLNEAAPTSLSVEPKEEPEERSSADALQLVPLTVKVPGTVAKRASTKDRHRKVEGRGRRIRMPAACAARIFQLTRELGHKSDGETIRWLLEHAEPAIIAATGTGTVPAIAMSVNGTLKIPTDTPDPEPDDPTLKRKRKRPVNMPQGFVPMWTIPSNAVVPGAFFVVPPMASVAGHNNTPSTSQPHIFTFQNSATPFINISATRPISSFVSSMANFVTAPVQFQATTTTASSNLTSINSVQKPPPMATPSEGVCGVWGPVQWSPEKRKGKDSWAGFCGPTKRFGVLGLDVDTFQSADAEMEDTSLLELCVAEDVIQALCSASNSSSMEKSLELLIEISRTADGRVDLGSKHILSMVIQLIQSIPYPSGRQFLVLSLRLLRNLCAGEISNQNSFLQRNGVGAILNVFRSARLSSEEDYGFFRIGLQVLANVSLAGEEHQRLIWNQLFPDEFLALAKIRGREVCDPLCMVIYVCCDGNRELLTELCSGCGLPIVREIIRTTAAVGFGEDWLKLLLSRIYLEQLHTPPLFSVSSLVGPNNTKVEDNVVGDIFSPEQAFLLRIISEILNERLEEITVPNDFALRVLEIFKSSIVVISSGSTTKSGLPTGSISIDVLGYSLTILRDICAREGPRDSEEGLMDAVETLLSYGLVELLLSLLRNLEPPAMIKKAMNQGENQEGRTSSRSLRPCPYKGFRRDVVAVIGNCSYKRRNVQDEIRQKNGILLLLQQCVTDEDNPFLREWGIWSVRNLLEGNAENQRAVAELELQGSVDTPEISSLGLKVEVDPSSGRAKLVNIS</sequence>
<evidence type="ECO:0000256" key="3">
    <source>
        <dbReference type="SAM" id="MobiDB-lite"/>
    </source>
</evidence>
<dbReference type="PANTHER" id="PTHR13255">
    <property type="entry name" value="ATAXIN-10"/>
    <property type="match status" value="1"/>
</dbReference>
<dbReference type="InterPro" id="IPR051374">
    <property type="entry name" value="Ataxin-10/CTR86_families"/>
</dbReference>
<feature type="compositionally biased region" description="Polar residues" evidence="3">
    <location>
        <begin position="38"/>
        <end position="55"/>
    </location>
</feature>
<dbReference type="Proteomes" id="UP000596661">
    <property type="component" value="Chromosome 2"/>
</dbReference>
<keyword evidence="2" id="KW-0131">Cell cycle</keyword>
<dbReference type="InterPro" id="IPR019156">
    <property type="entry name" value="Ataxin-10_domain"/>
</dbReference>
<dbReference type="InterPro" id="IPR016024">
    <property type="entry name" value="ARM-type_fold"/>
</dbReference>
<feature type="region of interest" description="Disordered" evidence="3">
    <location>
        <begin position="161"/>
        <end position="184"/>
    </location>
</feature>
<accession>A0A803NXQ2</accession>
<dbReference type="GO" id="GO:0051301">
    <property type="term" value="P:cell division"/>
    <property type="evidence" value="ECO:0007669"/>
    <property type="project" value="UniProtKB-KW"/>
</dbReference>
<dbReference type="PANTHER" id="PTHR13255:SF0">
    <property type="entry name" value="ATAXIN-10"/>
    <property type="match status" value="1"/>
</dbReference>
<dbReference type="EMBL" id="UZAU01000235">
    <property type="status" value="NOT_ANNOTATED_CDS"/>
    <property type="molecule type" value="Genomic_DNA"/>
</dbReference>
<keyword evidence="1" id="KW-0132">Cell division</keyword>
<evidence type="ECO:0000313" key="6">
    <source>
        <dbReference type="Proteomes" id="UP000596661"/>
    </source>
</evidence>
<evidence type="ECO:0000259" key="4">
    <source>
        <dbReference type="PROSITE" id="PS51369"/>
    </source>
</evidence>
<dbReference type="GO" id="GO:0005829">
    <property type="term" value="C:cytosol"/>
    <property type="evidence" value="ECO:0007669"/>
    <property type="project" value="TreeGrafter"/>
</dbReference>
<feature type="domain" description="TCP" evidence="4">
    <location>
        <begin position="90"/>
        <end position="144"/>
    </location>
</feature>
<dbReference type="Pfam" id="PF09759">
    <property type="entry name" value="Atx10homo_assoc"/>
    <property type="match status" value="1"/>
</dbReference>
<dbReference type="AlphaFoldDB" id="A0A803NXQ2"/>
<dbReference type="Pfam" id="PF03634">
    <property type="entry name" value="TCP"/>
    <property type="match status" value="1"/>
</dbReference>
<dbReference type="SUPFAM" id="SSF48371">
    <property type="entry name" value="ARM repeat"/>
    <property type="match status" value="1"/>
</dbReference>
<protein>
    <recommendedName>
        <fullName evidence="4">TCP domain-containing protein</fullName>
    </recommendedName>
</protein>
<name>A0A803NXQ2_CANSA</name>
<dbReference type="InterPro" id="IPR011989">
    <property type="entry name" value="ARM-like"/>
</dbReference>
<feature type="compositionally biased region" description="Basic and acidic residues" evidence="3">
    <location>
        <begin position="57"/>
        <end position="67"/>
    </location>
</feature>
<dbReference type="InterPro" id="IPR017887">
    <property type="entry name" value="TF_TCP_subgr"/>
</dbReference>
<feature type="region of interest" description="Disordered" evidence="3">
    <location>
        <begin position="1"/>
        <end position="68"/>
    </location>
</feature>
<evidence type="ECO:0000256" key="1">
    <source>
        <dbReference type="ARBA" id="ARBA00022618"/>
    </source>
</evidence>
<reference evidence="5" key="1">
    <citation type="submission" date="2018-11" db="EMBL/GenBank/DDBJ databases">
        <authorList>
            <person name="Grassa J C."/>
        </authorList>
    </citation>
    <scope>NUCLEOTIDE SEQUENCE [LARGE SCALE GENOMIC DNA]</scope>
</reference>
<organism evidence="5 6">
    <name type="scientific">Cannabis sativa</name>
    <name type="common">Hemp</name>
    <name type="synonym">Marijuana</name>
    <dbReference type="NCBI Taxonomy" id="3483"/>
    <lineage>
        <taxon>Eukaryota</taxon>
        <taxon>Viridiplantae</taxon>
        <taxon>Streptophyta</taxon>
        <taxon>Embryophyta</taxon>
        <taxon>Tracheophyta</taxon>
        <taxon>Spermatophyta</taxon>
        <taxon>Magnoliopsida</taxon>
        <taxon>eudicotyledons</taxon>
        <taxon>Gunneridae</taxon>
        <taxon>Pentapetalae</taxon>
        <taxon>rosids</taxon>
        <taxon>fabids</taxon>
        <taxon>Rosales</taxon>
        <taxon>Cannabaceae</taxon>
        <taxon>Cannabis</taxon>
    </lineage>
</organism>
<dbReference type="PROSITE" id="PS51369">
    <property type="entry name" value="TCP"/>
    <property type="match status" value="1"/>
</dbReference>
<dbReference type="EnsemblPlants" id="evm.model.02.2469">
    <property type="protein sequence ID" value="cds.evm.model.02.2469"/>
    <property type="gene ID" value="evm.TU.02.2469"/>
</dbReference>
<dbReference type="Gramene" id="evm.model.02.2469">
    <property type="protein sequence ID" value="cds.evm.model.02.2469"/>
    <property type="gene ID" value="evm.TU.02.2469"/>
</dbReference>
<keyword evidence="6" id="KW-1185">Reference proteome</keyword>
<reference evidence="5" key="2">
    <citation type="submission" date="2021-03" db="UniProtKB">
        <authorList>
            <consortium name="EnsemblPlants"/>
        </authorList>
    </citation>
    <scope>IDENTIFICATION</scope>
</reference>
<dbReference type="Gene3D" id="1.25.10.10">
    <property type="entry name" value="Leucine-rich Repeat Variant"/>
    <property type="match status" value="2"/>
</dbReference>
<evidence type="ECO:0000256" key="2">
    <source>
        <dbReference type="ARBA" id="ARBA00023306"/>
    </source>
</evidence>
<evidence type="ECO:0000313" key="5">
    <source>
        <dbReference type="EnsemblPlants" id="cds.evm.model.02.2469"/>
    </source>
</evidence>
<proteinExistence type="predicted"/>